<proteinExistence type="inferred from homology"/>
<comment type="similarity">
    <text evidence="3">Belongs to the OpgD/OpgG family.</text>
</comment>
<dbReference type="InterPro" id="IPR014718">
    <property type="entry name" value="GH-type_carb-bd"/>
</dbReference>
<dbReference type="InterPro" id="IPR006311">
    <property type="entry name" value="TAT_signal"/>
</dbReference>
<name>A0ABX0K7V0_9PROT</name>
<dbReference type="Pfam" id="PF04349">
    <property type="entry name" value="MdoG"/>
    <property type="match status" value="1"/>
</dbReference>
<dbReference type="Gene3D" id="2.70.98.10">
    <property type="match status" value="1"/>
</dbReference>
<protein>
    <submittedName>
        <fullName evidence="7">Glucan biosynthesis protein D</fullName>
    </submittedName>
</protein>
<evidence type="ECO:0000256" key="1">
    <source>
        <dbReference type="ARBA" id="ARBA00004418"/>
    </source>
</evidence>
<organism evidence="7 8">
    <name type="scientific">Acetobacter fallax</name>
    <dbReference type="NCBI Taxonomy" id="1737473"/>
    <lineage>
        <taxon>Bacteria</taxon>
        <taxon>Pseudomonadati</taxon>
        <taxon>Pseudomonadota</taxon>
        <taxon>Alphaproteobacteria</taxon>
        <taxon>Acetobacterales</taxon>
        <taxon>Acetobacteraceae</taxon>
        <taxon>Acetobacter</taxon>
    </lineage>
</organism>
<comment type="subcellular location">
    <subcellularLocation>
        <location evidence="1">Periplasm</location>
    </subcellularLocation>
</comment>
<keyword evidence="8" id="KW-1185">Reference proteome</keyword>
<accession>A0ABX0K7V0</accession>
<dbReference type="PANTHER" id="PTHR30504:SF2">
    <property type="entry name" value="GLUCANS BIOSYNTHESIS PROTEIN G"/>
    <property type="match status" value="1"/>
</dbReference>
<dbReference type="PANTHER" id="PTHR30504">
    <property type="entry name" value="GLUCANS BIOSYNTHESIS PROTEIN"/>
    <property type="match status" value="1"/>
</dbReference>
<dbReference type="InterPro" id="IPR013783">
    <property type="entry name" value="Ig-like_fold"/>
</dbReference>
<evidence type="ECO:0000313" key="8">
    <source>
        <dbReference type="Proteomes" id="UP000615326"/>
    </source>
</evidence>
<keyword evidence="5" id="KW-0732">Signal</keyword>
<dbReference type="Proteomes" id="UP000615326">
    <property type="component" value="Unassembled WGS sequence"/>
</dbReference>
<dbReference type="Gene3D" id="2.60.40.10">
    <property type="entry name" value="Immunoglobulins"/>
    <property type="match status" value="1"/>
</dbReference>
<dbReference type="EMBL" id="WOSW01000010">
    <property type="protein sequence ID" value="NHO32419.1"/>
    <property type="molecule type" value="Genomic_DNA"/>
</dbReference>
<dbReference type="SUPFAM" id="SSF74650">
    <property type="entry name" value="Galactose mutarotase-like"/>
    <property type="match status" value="1"/>
</dbReference>
<comment type="caution">
    <text evidence="7">The sequence shown here is derived from an EMBL/GenBank/DDBJ whole genome shotgun (WGS) entry which is preliminary data.</text>
</comment>
<keyword evidence="4" id="KW-0574">Periplasm</keyword>
<feature type="chain" id="PRO_5047307796" evidence="5">
    <location>
        <begin position="45"/>
        <end position="526"/>
    </location>
</feature>
<comment type="pathway">
    <text evidence="2">Glycan metabolism; osmoregulated periplasmic glucan (OPG) biosynthesis.</text>
</comment>
<dbReference type="PIRSF" id="PIRSF006281">
    <property type="entry name" value="MdoG"/>
    <property type="match status" value="1"/>
</dbReference>
<dbReference type="InterPro" id="IPR011013">
    <property type="entry name" value="Gal_mutarotase_sf_dom"/>
</dbReference>
<evidence type="ECO:0000256" key="4">
    <source>
        <dbReference type="ARBA" id="ARBA00022764"/>
    </source>
</evidence>
<dbReference type="InterPro" id="IPR007444">
    <property type="entry name" value="Glucan_biosyn_MdoG_C"/>
</dbReference>
<sequence>MVLDRFGRTGSVSSSVLRRDLLRTASGAAMAALASDLFSTSAKAADAPAGPTPFDNSTVAQIARKLAASPYSGPDQSLPKAIDNLNFDQFRSIDYRPDQALWHGQNLAFDVEFFPRGFLYRPRIEIFEVTDGKSALVPYNPDLFSYGDPMLRVTDNLGFAGLRLRYAINTPGIMEECAVFLGASYFRAVAKNQNYGLSARGFADGTGDPKGEEFALFRSFWLEKPQPGVDSIVIHALLDSPSVAGAFRFTIRPGETTVFDVQSTFFPRVKMEESGIAPLTGMFYFDSNDRNHIDDWRPAAHDSEALQIWTGSDQELYRPLRNPLDLQFSAFTDVSPRGFGLMQRRRSFHDFEDLALNYEKRPSLWIEPIGDWGTGAVDLVEIPTPNEVNDNIVSFWRPETPLEAGHEYSYTYRMYWGWDTPFPTKLARVGATRIGAVTDHKDDRFFAIDFAGGPVANTGPDAKFHLIPQASAGTIRNVVVEPNPNINGWRTTFEFAPGNVKLAELSAVLANDQGPVSERWVYRWTP</sequence>
<dbReference type="InterPro" id="IPR014756">
    <property type="entry name" value="Ig_E-set"/>
</dbReference>
<dbReference type="SUPFAM" id="SSF81296">
    <property type="entry name" value="E set domains"/>
    <property type="match status" value="1"/>
</dbReference>
<evidence type="ECO:0000256" key="5">
    <source>
        <dbReference type="SAM" id="SignalP"/>
    </source>
</evidence>
<gene>
    <name evidence="7" type="ORF">GOB84_07550</name>
</gene>
<dbReference type="PROSITE" id="PS51318">
    <property type="entry name" value="TAT"/>
    <property type="match status" value="1"/>
</dbReference>
<reference evidence="7 8" key="1">
    <citation type="journal article" date="2020" name="Int. J. Syst. Evol. Microbiol.">
        <title>Novel acetic acid bacteria from cider fermentations: Acetobacter conturbans sp. nov. and Acetobacter fallax sp. nov.</title>
        <authorList>
            <person name="Sombolestani A.S."/>
            <person name="Cleenwerck I."/>
            <person name="Cnockaert M."/>
            <person name="Borremans W."/>
            <person name="Wieme A.D."/>
            <person name="De Vuyst L."/>
            <person name="Vandamme P."/>
        </authorList>
    </citation>
    <scope>NUCLEOTIDE SEQUENCE [LARGE SCALE GENOMIC DNA]</scope>
    <source>
        <strain evidence="7 8">LMG 1637</strain>
    </source>
</reference>
<dbReference type="InterPro" id="IPR014438">
    <property type="entry name" value="Glucan_biosyn_MdoG/MdoD"/>
</dbReference>
<evidence type="ECO:0000313" key="7">
    <source>
        <dbReference type="EMBL" id="NHO32419.1"/>
    </source>
</evidence>
<evidence type="ECO:0000256" key="3">
    <source>
        <dbReference type="ARBA" id="ARBA00009284"/>
    </source>
</evidence>
<feature type="signal peptide" evidence="5">
    <location>
        <begin position="1"/>
        <end position="44"/>
    </location>
</feature>
<evidence type="ECO:0000259" key="6">
    <source>
        <dbReference type="Pfam" id="PF04349"/>
    </source>
</evidence>
<evidence type="ECO:0000256" key="2">
    <source>
        <dbReference type="ARBA" id="ARBA00005001"/>
    </source>
</evidence>
<feature type="domain" description="Glucan biosynthesis periplasmic MdoG C-terminal" evidence="6">
    <location>
        <begin position="54"/>
        <end position="524"/>
    </location>
</feature>